<organism evidence="1 2">
    <name type="scientific">Symbiodinium natans</name>
    <dbReference type="NCBI Taxonomy" id="878477"/>
    <lineage>
        <taxon>Eukaryota</taxon>
        <taxon>Sar</taxon>
        <taxon>Alveolata</taxon>
        <taxon>Dinophyceae</taxon>
        <taxon>Suessiales</taxon>
        <taxon>Symbiodiniaceae</taxon>
        <taxon>Symbiodinium</taxon>
    </lineage>
</organism>
<dbReference type="EMBL" id="CAJNDS010002354">
    <property type="protein sequence ID" value="CAE7446071.1"/>
    <property type="molecule type" value="Genomic_DNA"/>
</dbReference>
<gene>
    <name evidence="1" type="primary">KCBP</name>
    <name evidence="1" type="ORF">SNAT2548_LOCUS24303</name>
</gene>
<evidence type="ECO:0000313" key="1">
    <source>
        <dbReference type="EMBL" id="CAE7446071.1"/>
    </source>
</evidence>
<dbReference type="AlphaFoldDB" id="A0A812RNW3"/>
<reference evidence="1" key="1">
    <citation type="submission" date="2021-02" db="EMBL/GenBank/DDBJ databases">
        <authorList>
            <person name="Dougan E. K."/>
            <person name="Rhodes N."/>
            <person name="Thang M."/>
            <person name="Chan C."/>
        </authorList>
    </citation>
    <scope>NUCLEOTIDE SEQUENCE</scope>
</reference>
<proteinExistence type="predicted"/>
<comment type="caution">
    <text evidence="1">The sequence shown here is derived from an EMBL/GenBank/DDBJ whole genome shotgun (WGS) entry which is preliminary data.</text>
</comment>
<protein>
    <submittedName>
        <fullName evidence="1">KCBP protein</fullName>
    </submittedName>
</protein>
<dbReference type="Proteomes" id="UP000604046">
    <property type="component" value="Unassembled WGS sequence"/>
</dbReference>
<dbReference type="OrthoDB" id="447985at2759"/>
<sequence>MVSSSEVEDESLLASARSRVQELKERDDASDHLAAAVQEARQGCRSPEGLHGLQEALQRAKAKGVSEKELQDGEQVLAEEMPRAQARQQLRDAQAKGTSALREAIAVAKTTHLPAEELVPFEELLQGAESKEAAAAQTSGADVKKQVACNELL</sequence>
<name>A0A812RNW3_9DINO</name>
<accession>A0A812RNW3</accession>
<keyword evidence="2" id="KW-1185">Reference proteome</keyword>
<evidence type="ECO:0000313" key="2">
    <source>
        <dbReference type="Proteomes" id="UP000604046"/>
    </source>
</evidence>